<dbReference type="Gene3D" id="3.30.730.30">
    <property type="entry name" value="YaiA protein"/>
    <property type="match status" value="1"/>
</dbReference>
<name>A0A542BKP8_SERFO</name>
<feature type="compositionally biased region" description="Basic and acidic residues" evidence="1">
    <location>
        <begin position="35"/>
        <end position="59"/>
    </location>
</feature>
<comment type="caution">
    <text evidence="2">The sequence shown here is derived from an EMBL/GenBank/DDBJ whole genome shotgun (WGS) entry which is preliminary data.</text>
</comment>
<dbReference type="InterPro" id="IPR038462">
    <property type="entry name" value="YaiA-like_sf"/>
</dbReference>
<dbReference type="EMBL" id="VISQ01000001">
    <property type="protein sequence ID" value="TVZ68344.1"/>
    <property type="molecule type" value="Genomic_DNA"/>
</dbReference>
<reference evidence="2" key="1">
    <citation type="submission" date="2019-06" db="EMBL/GenBank/DDBJ databases">
        <authorList>
            <person name="Deangelis K."/>
            <person name="Huntemann M."/>
            <person name="Clum A."/>
            <person name="Pillay M."/>
            <person name="Palaniappan K."/>
            <person name="Varghese N."/>
            <person name="Mikhailova N."/>
            <person name="Stamatis D."/>
            <person name="Reddy T."/>
            <person name="Daum C."/>
            <person name="Shapiro N."/>
            <person name="Ivanova N."/>
            <person name="Kyrpides N."/>
            <person name="Woyke T."/>
        </authorList>
    </citation>
    <scope>NUCLEOTIDE SEQUENCE [LARGE SCALE GENOMIC DNA]</scope>
    <source>
        <strain evidence="2">128R</strain>
    </source>
</reference>
<gene>
    <name evidence="2" type="ORF">FHU10_0774</name>
</gene>
<sequence length="66" mass="7669">MPSQPPYPRTARVAAVDKGEVGKQVRWYELRADHPKPNTLISEHETEREALDAKRRYEDETLSDSF</sequence>
<dbReference type="NCBIfam" id="NF007698">
    <property type="entry name" value="PRK10380.1"/>
    <property type="match status" value="1"/>
</dbReference>
<dbReference type="OrthoDB" id="6429263at2"/>
<reference evidence="2" key="2">
    <citation type="submission" date="2019-08" db="EMBL/GenBank/DDBJ databases">
        <title>Investigation of anaerobic lignin degradation for improved lignocellulosic biofuels.</title>
        <authorList>
            <person name="Deangelis K.PhD."/>
        </authorList>
    </citation>
    <scope>NUCLEOTIDE SEQUENCE [LARGE SCALE GENOMIC DNA]</scope>
    <source>
        <strain evidence="2">128R</strain>
    </source>
</reference>
<evidence type="ECO:0000256" key="1">
    <source>
        <dbReference type="SAM" id="MobiDB-lite"/>
    </source>
</evidence>
<dbReference type="Pfam" id="PF16362">
    <property type="entry name" value="YaiA"/>
    <property type="match status" value="1"/>
</dbReference>
<accession>A0A542BKP8</accession>
<feature type="region of interest" description="Disordered" evidence="1">
    <location>
        <begin position="35"/>
        <end position="66"/>
    </location>
</feature>
<evidence type="ECO:0000313" key="2">
    <source>
        <dbReference type="EMBL" id="TVZ68344.1"/>
    </source>
</evidence>
<dbReference type="AlphaFoldDB" id="A0A542BKP8"/>
<dbReference type="InterPro" id="IPR032303">
    <property type="entry name" value="YaiA"/>
</dbReference>
<proteinExistence type="predicted"/>
<organism evidence="2">
    <name type="scientific">Serratia fonticola</name>
    <dbReference type="NCBI Taxonomy" id="47917"/>
    <lineage>
        <taxon>Bacteria</taxon>
        <taxon>Pseudomonadati</taxon>
        <taxon>Pseudomonadota</taxon>
        <taxon>Gammaproteobacteria</taxon>
        <taxon>Enterobacterales</taxon>
        <taxon>Yersiniaceae</taxon>
        <taxon>Serratia</taxon>
    </lineage>
</organism>
<protein>
    <submittedName>
        <fullName evidence="2">YaiA family uncharacterized protein</fullName>
    </submittedName>
</protein>